<sequence>MIDDGDRLGPDSPYEMHDGKVVALRLTTFREKELTRRLVSALHAVGLEAFQRPGIHGDRPEDWRLPDVGVVMELPPDPAGCTSLPGEAFRLVAEVVAEGEECGERMDWYARRGIPECWVVVMPRGGDGEAVVEIHRRVLRGERPRYELRRRASLSQIENDLSSWHIGLATSSPVTTILMEGGTNEGEDPVTELAIRPPVEVAEDGVALDQDLLEEAQRQIQATSPTAAMNEALRRLVETERAKRRAAGERLRQMVAEGAFNFPDDDEVD</sequence>
<organism evidence="2 3">
    <name type="scientific">Paractinoplanes atraurantiacus</name>
    <dbReference type="NCBI Taxonomy" id="1036182"/>
    <lineage>
        <taxon>Bacteria</taxon>
        <taxon>Bacillati</taxon>
        <taxon>Actinomycetota</taxon>
        <taxon>Actinomycetes</taxon>
        <taxon>Micromonosporales</taxon>
        <taxon>Micromonosporaceae</taxon>
        <taxon>Paractinoplanes</taxon>
    </lineage>
</organism>
<dbReference type="SUPFAM" id="SSF52980">
    <property type="entry name" value="Restriction endonuclease-like"/>
    <property type="match status" value="1"/>
</dbReference>
<evidence type="ECO:0000313" key="3">
    <source>
        <dbReference type="Proteomes" id="UP000219612"/>
    </source>
</evidence>
<name>A0A285J6H2_9ACTN</name>
<dbReference type="InterPro" id="IPR008538">
    <property type="entry name" value="Uma2"/>
</dbReference>
<dbReference type="CDD" id="cd06260">
    <property type="entry name" value="DUF820-like"/>
    <property type="match status" value="1"/>
</dbReference>
<feature type="domain" description="Putative restriction endonuclease" evidence="1">
    <location>
        <begin position="9"/>
        <end position="164"/>
    </location>
</feature>
<dbReference type="InterPro" id="IPR019239">
    <property type="entry name" value="VapB_antitoxin"/>
</dbReference>
<dbReference type="Proteomes" id="UP000219612">
    <property type="component" value="Unassembled WGS sequence"/>
</dbReference>
<evidence type="ECO:0000259" key="1">
    <source>
        <dbReference type="Pfam" id="PF05685"/>
    </source>
</evidence>
<evidence type="ECO:0000313" key="2">
    <source>
        <dbReference type="EMBL" id="SNY55915.1"/>
    </source>
</evidence>
<dbReference type="RefSeq" id="WP_097324406.1">
    <property type="nucleotide sequence ID" value="NZ_OBDY01000017.1"/>
</dbReference>
<dbReference type="Pfam" id="PF05685">
    <property type="entry name" value="Uma2"/>
    <property type="match status" value="1"/>
</dbReference>
<dbReference type="InterPro" id="IPR011335">
    <property type="entry name" value="Restrct_endonuc-II-like"/>
</dbReference>
<gene>
    <name evidence="2" type="ORF">SAMN05421748_11714</name>
</gene>
<dbReference type="OrthoDB" id="3298487at2"/>
<reference evidence="2 3" key="1">
    <citation type="submission" date="2017-09" db="EMBL/GenBank/DDBJ databases">
        <authorList>
            <person name="Ehlers B."/>
            <person name="Leendertz F.H."/>
        </authorList>
    </citation>
    <scope>NUCLEOTIDE SEQUENCE [LARGE SCALE GENOMIC DNA]</scope>
    <source>
        <strain evidence="2 3">CGMCC 4.6857</strain>
    </source>
</reference>
<dbReference type="AlphaFoldDB" id="A0A285J6H2"/>
<proteinExistence type="predicted"/>
<dbReference type="Gene3D" id="3.90.1570.10">
    <property type="entry name" value="tt1808, chain A"/>
    <property type="match status" value="1"/>
</dbReference>
<dbReference type="EMBL" id="OBDY01000017">
    <property type="protein sequence ID" value="SNY55915.1"/>
    <property type="molecule type" value="Genomic_DNA"/>
</dbReference>
<accession>A0A285J6H2</accession>
<protein>
    <submittedName>
        <fullName evidence="2">Antitoxin of type II TA system, VapB</fullName>
    </submittedName>
</protein>
<dbReference type="Pfam" id="PF09957">
    <property type="entry name" value="VapB_antitoxin"/>
    <property type="match status" value="1"/>
</dbReference>
<dbReference type="InterPro" id="IPR012296">
    <property type="entry name" value="Nuclease_put_TT1808"/>
</dbReference>
<keyword evidence="3" id="KW-1185">Reference proteome</keyword>